<sequence length="505" mass="56404">MIQAISDATGLGVPTLKLLLTLLGGYPTAYIYRSLFLRPIEGEDEGKAQRSIFLALSGLFWAYFYNGNDIIHSLICIAFTYAVCYIGVLTKQRLIANGLVFTFNLVYLLAGYVYNMQGDYDVSWTMPHCVLCLRLIGFGFDVMDGGEQLKALEKGAKKEKDVVPDAQKTAPPKAATAPRGVAKTPVSFSGNCSLVEMPSILETIGYCYFFSAFLIGPQFSFRLYKEFIQLKNLPIEKDGKLPSGANRAALKAFLMGAFYLGLQQVLTGLYPSSVFTSAEFDQKSFFSKLVFTWVYGRGAVSKYLGAWTLNEGAVILSGISYNGTDDNGNPDWGGLTNFNPYGFETATALSQIIATFNINTNFWVKQYIFKRLRFLNNKQLSSLGALVFLAIWHGIWPGYFLCFFLEFLDMELETKLTKKFAPLTAKWNKNPVTKFILHAYCYLYTSSALFYALAAFTLLRMGPIIQAYNSIYWVGHIIVVGGLLFQGFIPKFKDPASKESLKKTE</sequence>
<dbReference type="STRING" id="796925.A0A137P7E7"/>
<feature type="transmembrane region" description="Helical" evidence="18">
    <location>
        <begin position="95"/>
        <end position="114"/>
    </location>
</feature>
<comment type="pathway">
    <text evidence="14">Phospholipid metabolism.</text>
</comment>
<dbReference type="GO" id="GO:0047184">
    <property type="term" value="F:1-acylglycerophosphocholine O-acyltransferase activity"/>
    <property type="evidence" value="ECO:0007669"/>
    <property type="project" value="UniProtKB-EC"/>
</dbReference>
<evidence type="ECO:0000256" key="3">
    <source>
        <dbReference type="ARBA" id="ARBA00005189"/>
    </source>
</evidence>
<dbReference type="GO" id="GO:0006656">
    <property type="term" value="P:phosphatidylcholine biosynthetic process"/>
    <property type="evidence" value="ECO:0007669"/>
    <property type="project" value="TreeGrafter"/>
</dbReference>
<feature type="transmembrane region" description="Helical" evidence="18">
    <location>
        <begin position="380"/>
        <end position="408"/>
    </location>
</feature>
<dbReference type="PANTHER" id="PTHR13906:SF14">
    <property type="entry name" value="LYSOPHOSPHOLIPID ACYLTRANSFERASE 5"/>
    <property type="match status" value="1"/>
</dbReference>
<dbReference type="Proteomes" id="UP000070444">
    <property type="component" value="Unassembled WGS sequence"/>
</dbReference>
<feature type="transmembrane region" description="Helical" evidence="18">
    <location>
        <begin position="471"/>
        <end position="489"/>
    </location>
</feature>
<comment type="subcellular location">
    <subcellularLocation>
        <location evidence="2">Endoplasmic reticulum</location>
    </subcellularLocation>
    <subcellularLocation>
        <location evidence="1">Membrane</location>
        <topology evidence="1">Multi-pass membrane protein</topology>
    </subcellularLocation>
</comment>
<feature type="transmembrane region" description="Helical" evidence="18">
    <location>
        <begin position="18"/>
        <end position="36"/>
    </location>
</feature>
<evidence type="ECO:0000256" key="15">
    <source>
        <dbReference type="ARBA" id="ARBA00026120"/>
    </source>
</evidence>
<dbReference type="AlphaFoldDB" id="A0A137P7E7"/>
<dbReference type="EC" id="2.3.1.n6" evidence="16"/>
<keyword evidence="20" id="KW-1185">Reference proteome</keyword>
<feature type="transmembrane region" description="Helical" evidence="18">
    <location>
        <begin position="70"/>
        <end position="88"/>
    </location>
</feature>
<dbReference type="InterPro" id="IPR049941">
    <property type="entry name" value="LPLAT_7/PORCN-like"/>
</dbReference>
<dbReference type="OMA" id="NAWVSRY"/>
<evidence type="ECO:0000256" key="6">
    <source>
        <dbReference type="ARBA" id="ARBA00022692"/>
    </source>
</evidence>
<dbReference type="InterPro" id="IPR004299">
    <property type="entry name" value="MBOAT_fam"/>
</dbReference>
<evidence type="ECO:0000256" key="18">
    <source>
        <dbReference type="SAM" id="Phobius"/>
    </source>
</evidence>
<evidence type="ECO:0000256" key="16">
    <source>
        <dbReference type="ARBA" id="ARBA00038923"/>
    </source>
</evidence>
<protein>
    <recommendedName>
        <fullName evidence="17">Lysophospholipid acyltransferase 5</fullName>
        <ecNumber evidence="15">2.3.1.23</ecNumber>
        <ecNumber evidence="16">2.3.1.n6</ecNumber>
    </recommendedName>
</protein>
<dbReference type="PANTHER" id="PTHR13906">
    <property type="entry name" value="PORCUPINE"/>
    <property type="match status" value="1"/>
</dbReference>
<keyword evidence="10 18" id="KW-0472">Membrane</keyword>
<evidence type="ECO:0000256" key="17">
    <source>
        <dbReference type="ARBA" id="ARBA00039721"/>
    </source>
</evidence>
<evidence type="ECO:0000256" key="2">
    <source>
        <dbReference type="ARBA" id="ARBA00004240"/>
    </source>
</evidence>
<keyword evidence="5" id="KW-0808">Transferase</keyword>
<comment type="pathway">
    <text evidence="3">Lipid metabolism.</text>
</comment>
<feature type="transmembrane region" description="Helical" evidence="18">
    <location>
        <begin position="48"/>
        <end position="64"/>
    </location>
</feature>
<keyword evidence="9" id="KW-0443">Lipid metabolism</keyword>
<evidence type="ECO:0000256" key="13">
    <source>
        <dbReference type="ARBA" id="ARBA00023315"/>
    </source>
</evidence>
<feature type="transmembrane region" description="Helical" evidence="18">
    <location>
        <begin position="435"/>
        <end position="459"/>
    </location>
</feature>
<keyword evidence="4" id="KW-0444">Lipid biosynthesis</keyword>
<evidence type="ECO:0000256" key="7">
    <source>
        <dbReference type="ARBA" id="ARBA00022824"/>
    </source>
</evidence>
<dbReference type="EMBL" id="KQ964489">
    <property type="protein sequence ID" value="KXN70915.1"/>
    <property type="molecule type" value="Genomic_DNA"/>
</dbReference>
<keyword evidence="6 18" id="KW-0812">Transmembrane</keyword>
<feature type="transmembrane region" description="Helical" evidence="18">
    <location>
        <begin position="203"/>
        <end position="224"/>
    </location>
</feature>
<evidence type="ECO:0000313" key="20">
    <source>
        <dbReference type="Proteomes" id="UP000070444"/>
    </source>
</evidence>
<keyword evidence="11" id="KW-0594">Phospholipid biosynthesis</keyword>
<evidence type="ECO:0000256" key="8">
    <source>
        <dbReference type="ARBA" id="ARBA00022989"/>
    </source>
</evidence>
<evidence type="ECO:0000313" key="19">
    <source>
        <dbReference type="EMBL" id="KXN70915.1"/>
    </source>
</evidence>
<dbReference type="GO" id="GO:0071617">
    <property type="term" value="F:lysophospholipid acyltransferase activity"/>
    <property type="evidence" value="ECO:0007669"/>
    <property type="project" value="TreeGrafter"/>
</dbReference>
<dbReference type="Pfam" id="PF03062">
    <property type="entry name" value="MBOAT"/>
    <property type="match status" value="1"/>
</dbReference>
<evidence type="ECO:0000256" key="5">
    <source>
        <dbReference type="ARBA" id="ARBA00022679"/>
    </source>
</evidence>
<dbReference type="GO" id="GO:0030258">
    <property type="term" value="P:lipid modification"/>
    <property type="evidence" value="ECO:0007669"/>
    <property type="project" value="TreeGrafter"/>
</dbReference>
<keyword evidence="7" id="KW-0256">Endoplasmic reticulum</keyword>
<gene>
    <name evidence="19" type="ORF">CONCODRAFT_17255</name>
</gene>
<dbReference type="GO" id="GO:0016020">
    <property type="term" value="C:membrane"/>
    <property type="evidence" value="ECO:0007669"/>
    <property type="project" value="UniProtKB-SubCell"/>
</dbReference>
<dbReference type="GO" id="GO:0005783">
    <property type="term" value="C:endoplasmic reticulum"/>
    <property type="evidence" value="ECO:0007669"/>
    <property type="project" value="UniProtKB-SubCell"/>
</dbReference>
<evidence type="ECO:0000256" key="11">
    <source>
        <dbReference type="ARBA" id="ARBA00023209"/>
    </source>
</evidence>
<dbReference type="EC" id="2.3.1.23" evidence="15"/>
<evidence type="ECO:0000256" key="4">
    <source>
        <dbReference type="ARBA" id="ARBA00022516"/>
    </source>
</evidence>
<evidence type="ECO:0000256" key="10">
    <source>
        <dbReference type="ARBA" id="ARBA00023136"/>
    </source>
</evidence>
<organism evidence="19 20">
    <name type="scientific">Conidiobolus coronatus (strain ATCC 28846 / CBS 209.66 / NRRL 28638)</name>
    <name type="common">Delacroixia coronata</name>
    <dbReference type="NCBI Taxonomy" id="796925"/>
    <lineage>
        <taxon>Eukaryota</taxon>
        <taxon>Fungi</taxon>
        <taxon>Fungi incertae sedis</taxon>
        <taxon>Zoopagomycota</taxon>
        <taxon>Entomophthoromycotina</taxon>
        <taxon>Entomophthoromycetes</taxon>
        <taxon>Entomophthorales</taxon>
        <taxon>Ancylistaceae</taxon>
        <taxon>Conidiobolus</taxon>
    </lineage>
</organism>
<evidence type="ECO:0000256" key="12">
    <source>
        <dbReference type="ARBA" id="ARBA00023264"/>
    </source>
</evidence>
<proteinExistence type="predicted"/>
<evidence type="ECO:0000256" key="1">
    <source>
        <dbReference type="ARBA" id="ARBA00004141"/>
    </source>
</evidence>
<reference evidence="19 20" key="1">
    <citation type="journal article" date="2015" name="Genome Biol. Evol.">
        <title>Phylogenomic analyses indicate that early fungi evolved digesting cell walls of algal ancestors of land plants.</title>
        <authorList>
            <person name="Chang Y."/>
            <person name="Wang S."/>
            <person name="Sekimoto S."/>
            <person name="Aerts A.L."/>
            <person name="Choi C."/>
            <person name="Clum A."/>
            <person name="LaButti K.M."/>
            <person name="Lindquist E.A."/>
            <person name="Yee Ngan C."/>
            <person name="Ohm R.A."/>
            <person name="Salamov A.A."/>
            <person name="Grigoriev I.V."/>
            <person name="Spatafora J.W."/>
            <person name="Berbee M.L."/>
        </authorList>
    </citation>
    <scope>NUCLEOTIDE SEQUENCE [LARGE SCALE GENOMIC DNA]</scope>
    <source>
        <strain evidence="19 20">NRRL 28638</strain>
    </source>
</reference>
<name>A0A137P7E7_CONC2</name>
<keyword evidence="13" id="KW-0012">Acyltransferase</keyword>
<keyword evidence="12" id="KW-1208">Phospholipid metabolism</keyword>
<accession>A0A137P7E7</accession>
<dbReference type="OrthoDB" id="286734at2759"/>
<keyword evidence="8 18" id="KW-1133">Transmembrane helix</keyword>
<evidence type="ECO:0000256" key="14">
    <source>
        <dbReference type="ARBA" id="ARBA00025707"/>
    </source>
</evidence>
<evidence type="ECO:0000256" key="9">
    <source>
        <dbReference type="ARBA" id="ARBA00023098"/>
    </source>
</evidence>